<sequence>MMTGIRSVVLIFCLAAVTNANWETVRRSTSGLVGGWREHKYPSESQKFITLAYQAFADALGEPYLHGTNLRVSKASTQVVAGLNHKLEVEQTQVSCGFKRPANGFPDNSYSRLRLHCQHARKAEQDAG</sequence>
<dbReference type="PROSITE" id="PS00287">
    <property type="entry name" value="CYSTATIN"/>
    <property type="match status" value="1"/>
</dbReference>
<evidence type="ECO:0000313" key="3">
    <source>
        <dbReference type="EMBL" id="NIE46933.1"/>
    </source>
</evidence>
<dbReference type="AlphaFoldDB" id="A0A6G5A9M0"/>
<feature type="chain" id="PRO_5026164747" evidence="2">
    <location>
        <begin position="21"/>
        <end position="128"/>
    </location>
</feature>
<organism evidence="3">
    <name type="scientific">Rhipicephalus microplus</name>
    <name type="common">Cattle tick</name>
    <name type="synonym">Boophilus microplus</name>
    <dbReference type="NCBI Taxonomy" id="6941"/>
    <lineage>
        <taxon>Eukaryota</taxon>
        <taxon>Metazoa</taxon>
        <taxon>Ecdysozoa</taxon>
        <taxon>Arthropoda</taxon>
        <taxon>Chelicerata</taxon>
        <taxon>Arachnida</taxon>
        <taxon>Acari</taxon>
        <taxon>Parasitiformes</taxon>
        <taxon>Ixodida</taxon>
        <taxon>Ixodoidea</taxon>
        <taxon>Ixodidae</taxon>
        <taxon>Rhipicephalinae</taxon>
        <taxon>Rhipicephalus</taxon>
        <taxon>Boophilus</taxon>
    </lineage>
</organism>
<dbReference type="InterPro" id="IPR046350">
    <property type="entry name" value="Cystatin_sf"/>
</dbReference>
<proteinExistence type="inferred from homology"/>
<dbReference type="SUPFAM" id="SSF54403">
    <property type="entry name" value="Cystatin/monellin"/>
    <property type="match status" value="1"/>
</dbReference>
<protein>
    <submittedName>
        <fullName evidence="3">Putative cystatin</fullName>
    </submittedName>
</protein>
<reference evidence="3" key="1">
    <citation type="submission" date="2020-03" db="EMBL/GenBank/DDBJ databases">
        <title>A transcriptome and proteome of the tick Rhipicephalus microplus shaped by the genetic composition of its hosts and developmental stage.</title>
        <authorList>
            <person name="Garcia G.R."/>
            <person name="Ribeiro J.M.C."/>
            <person name="Maruyama S.R."/>
            <person name="Gardinasse L.G."/>
            <person name="Nelson K."/>
            <person name="Ferreira B.R."/>
            <person name="Andrade T.G."/>
            <person name="Santos I.K.F.M."/>
        </authorList>
    </citation>
    <scope>NUCLEOTIDE SEQUENCE</scope>
    <source>
        <strain evidence="3">NSGR</strain>
        <tissue evidence="3">Salivary glands</tissue>
    </source>
</reference>
<dbReference type="EMBL" id="GIKN01004660">
    <property type="protein sequence ID" value="NIE46933.1"/>
    <property type="molecule type" value="Transcribed_RNA"/>
</dbReference>
<dbReference type="VEuPathDB" id="VectorBase:LOC119168123"/>
<dbReference type="OrthoDB" id="6486897at2759"/>
<name>A0A6G5A9M0_RHIMP</name>
<dbReference type="InterPro" id="IPR018073">
    <property type="entry name" value="Prot_inh_cystat_CS"/>
</dbReference>
<dbReference type="Gene3D" id="3.10.450.10">
    <property type="match status" value="1"/>
</dbReference>
<feature type="signal peptide" evidence="2">
    <location>
        <begin position="1"/>
        <end position="20"/>
    </location>
</feature>
<evidence type="ECO:0000256" key="1">
    <source>
        <dbReference type="ARBA" id="ARBA00009403"/>
    </source>
</evidence>
<evidence type="ECO:0000256" key="2">
    <source>
        <dbReference type="SAM" id="SignalP"/>
    </source>
</evidence>
<keyword evidence="2" id="KW-0732">Signal</keyword>
<comment type="similarity">
    <text evidence="1">Belongs to the cystatin family.</text>
</comment>
<accession>A0A6G5A9M0</accession>